<feature type="compositionally biased region" description="Polar residues" evidence="6">
    <location>
        <begin position="65"/>
        <end position="82"/>
    </location>
</feature>
<feature type="region of interest" description="Disordered" evidence="6">
    <location>
        <begin position="1"/>
        <end position="126"/>
    </location>
</feature>
<dbReference type="InterPro" id="IPR049899">
    <property type="entry name" value="Znf_C2HC_C3H"/>
</dbReference>
<accession>A0A6S7G6H7</accession>
<feature type="region of interest" description="Disordered" evidence="6">
    <location>
        <begin position="529"/>
        <end position="568"/>
    </location>
</feature>
<feature type="compositionally biased region" description="Basic and acidic residues" evidence="6">
    <location>
        <begin position="210"/>
        <end position="219"/>
    </location>
</feature>
<evidence type="ECO:0000256" key="5">
    <source>
        <dbReference type="PROSITE-ProRule" id="PRU01371"/>
    </source>
</evidence>
<protein>
    <recommendedName>
        <fullName evidence="7">C2HC/C3H-type domain-containing protein</fullName>
    </recommendedName>
</protein>
<feature type="domain" description="C2HC/C3H-type" evidence="7">
    <location>
        <begin position="125"/>
        <end position="154"/>
    </location>
</feature>
<dbReference type="GO" id="GO:0008270">
    <property type="term" value="F:zinc ion binding"/>
    <property type="evidence" value="ECO:0007669"/>
    <property type="project" value="UniProtKB-KW"/>
</dbReference>
<reference evidence="8" key="1">
    <citation type="submission" date="2020-04" db="EMBL/GenBank/DDBJ databases">
        <authorList>
            <person name="Alioto T."/>
            <person name="Alioto T."/>
            <person name="Gomez Garrido J."/>
        </authorList>
    </citation>
    <scope>NUCLEOTIDE SEQUENCE</scope>
    <source>
        <strain evidence="8">A484AB</strain>
    </source>
</reference>
<feature type="compositionally biased region" description="Polar residues" evidence="6">
    <location>
        <begin position="108"/>
        <end position="121"/>
    </location>
</feature>
<dbReference type="PANTHER" id="PTHR13555">
    <property type="entry name" value="C2H2 ZINC FINGER CGI-62-RELATED"/>
    <property type="match status" value="1"/>
</dbReference>
<evidence type="ECO:0000256" key="2">
    <source>
        <dbReference type="ARBA" id="ARBA00022737"/>
    </source>
</evidence>
<feature type="compositionally biased region" description="Basic and acidic residues" evidence="6">
    <location>
        <begin position="335"/>
        <end position="347"/>
    </location>
</feature>
<dbReference type="AlphaFoldDB" id="A0A6S7G6H7"/>
<feature type="compositionally biased region" description="Polar residues" evidence="6">
    <location>
        <begin position="220"/>
        <end position="234"/>
    </location>
</feature>
<keyword evidence="4" id="KW-0862">Zinc</keyword>
<evidence type="ECO:0000256" key="6">
    <source>
        <dbReference type="SAM" id="MobiDB-lite"/>
    </source>
</evidence>
<comment type="caution">
    <text evidence="8">The sequence shown here is derived from an EMBL/GenBank/DDBJ whole genome shotgun (WGS) entry which is preliminary data.</text>
</comment>
<gene>
    <name evidence="8" type="ORF">PACLA_8A031854</name>
</gene>
<feature type="compositionally biased region" description="Basic and acidic residues" evidence="6">
    <location>
        <begin position="292"/>
        <end position="301"/>
    </location>
</feature>
<evidence type="ECO:0000313" key="8">
    <source>
        <dbReference type="EMBL" id="CAB3984522.1"/>
    </source>
</evidence>
<feature type="compositionally biased region" description="Basic and acidic residues" evidence="6">
    <location>
        <begin position="151"/>
        <end position="164"/>
    </location>
</feature>
<feature type="region of interest" description="Disordered" evidence="6">
    <location>
        <begin position="151"/>
        <end position="173"/>
    </location>
</feature>
<dbReference type="PROSITE" id="PS52027">
    <property type="entry name" value="ZF_C2HC_C3H"/>
    <property type="match status" value="3"/>
</dbReference>
<evidence type="ECO:0000256" key="1">
    <source>
        <dbReference type="ARBA" id="ARBA00022723"/>
    </source>
</evidence>
<feature type="compositionally biased region" description="Polar residues" evidence="6">
    <location>
        <begin position="363"/>
        <end position="373"/>
    </location>
</feature>
<organism evidence="8 9">
    <name type="scientific">Paramuricea clavata</name>
    <name type="common">Red gorgonian</name>
    <name type="synonym">Violescent sea-whip</name>
    <dbReference type="NCBI Taxonomy" id="317549"/>
    <lineage>
        <taxon>Eukaryota</taxon>
        <taxon>Metazoa</taxon>
        <taxon>Cnidaria</taxon>
        <taxon>Anthozoa</taxon>
        <taxon>Octocorallia</taxon>
        <taxon>Malacalcyonacea</taxon>
        <taxon>Plexauridae</taxon>
        <taxon>Paramuricea</taxon>
    </lineage>
</organism>
<dbReference type="OrthoDB" id="265955at2759"/>
<dbReference type="Proteomes" id="UP001152795">
    <property type="component" value="Unassembled WGS sequence"/>
</dbReference>
<feature type="region of interest" description="Disordered" evidence="6">
    <location>
        <begin position="603"/>
        <end position="625"/>
    </location>
</feature>
<dbReference type="Gene3D" id="3.30.160.60">
    <property type="entry name" value="Classic Zinc Finger"/>
    <property type="match status" value="1"/>
</dbReference>
<feature type="domain" description="C2HC/C3H-type" evidence="7">
    <location>
        <begin position="179"/>
        <end position="208"/>
    </location>
</feature>
<dbReference type="EMBL" id="CACRXK020000750">
    <property type="protein sequence ID" value="CAB3984522.1"/>
    <property type="molecule type" value="Genomic_DNA"/>
</dbReference>
<feature type="region of interest" description="Disordered" evidence="6">
    <location>
        <begin position="210"/>
        <end position="301"/>
    </location>
</feature>
<dbReference type="Pfam" id="PF13913">
    <property type="entry name" value="zf-C2HC_2"/>
    <property type="match status" value="8"/>
</dbReference>
<feature type="domain" description="C2HC/C3H-type" evidence="7">
    <location>
        <begin position="502"/>
        <end position="531"/>
    </location>
</feature>
<evidence type="ECO:0000313" key="9">
    <source>
        <dbReference type="Proteomes" id="UP001152795"/>
    </source>
</evidence>
<dbReference type="InterPro" id="IPR026319">
    <property type="entry name" value="ZC2HC1A/B-like"/>
</dbReference>
<keyword evidence="2" id="KW-0677">Repeat</keyword>
<name>A0A6S7G6H7_PARCT</name>
<sequence length="661" mass="73956">MSEIDNVPTTAESHAKESTRPQTVSLTKLRHKNDSSEDNTSIGNAFFSKNDAGVESVDIDVTPKVQDTNGSQDDHSTSTNSPKPRPKTVTKHRTDGYQQCLVDIGAVESNTPKPAQDQTLSPKPKSEKCYICGKEFLLSSLKIHEKQCAKKREKMSKINNDKSSKVNSKTSSKISKKPQLEACYLCGKEFFVHSLGIHETQCIKNWKANKTPDAKDQSVSERSMSRGHQCSNTGEETEVDVCMQTEQKSSKKGQSKTQNVSPKLELKTDFENNGDQQSSKKEATKSQNASPKLEKKTDSPKQRRLKTIPCYSCGVAFLPHSLKIHEKKCRGQSHDVNHSSMVEKDDASLNPGVENSTLEETEGLQNETDPQSVDESNDNPDPENNSFKTFISKKPKTIVCYICGQEFLKSSYAFHEKKCASTSESTKIEEPPLENSKVSNSRTSTKPRTIICYICGEEFLKSSYSFHEKKCSNKAVNSQEKGTVPEAIKANQNQVKNSPKPQTIVCYICGQEFLKSSYAFHEKQCGKSRKVEENLQNEKSPLKENVTSKEKLSSDTQVERPQTPRRGPKTKTCYICGKEILLSSLKVHEQQCQKKNDILKSINQPKAQSKKTGRQSGPAKLKSETKPRTEMCYICGESFLSSSIKVHETQCEKRSWSNEKP</sequence>
<feature type="compositionally biased region" description="Basic and acidic residues" evidence="6">
    <location>
        <begin position="540"/>
        <end position="553"/>
    </location>
</feature>
<proteinExistence type="predicted"/>
<feature type="region of interest" description="Disordered" evidence="6">
    <location>
        <begin position="335"/>
        <end position="388"/>
    </location>
</feature>
<evidence type="ECO:0000256" key="4">
    <source>
        <dbReference type="ARBA" id="ARBA00022833"/>
    </source>
</evidence>
<keyword evidence="1" id="KW-0479">Metal-binding</keyword>
<keyword evidence="3 5" id="KW-0863">Zinc-finger</keyword>
<feature type="region of interest" description="Disordered" evidence="6">
    <location>
        <begin position="423"/>
        <end position="442"/>
    </location>
</feature>
<evidence type="ECO:0000259" key="7">
    <source>
        <dbReference type="PROSITE" id="PS52027"/>
    </source>
</evidence>
<evidence type="ECO:0000256" key="3">
    <source>
        <dbReference type="ARBA" id="ARBA00022771"/>
    </source>
</evidence>
<dbReference type="PANTHER" id="PTHR13555:SF68">
    <property type="entry name" value="ZINC FINGER PROTEIN 474"/>
    <property type="match status" value="1"/>
</dbReference>
<keyword evidence="9" id="KW-1185">Reference proteome</keyword>